<evidence type="ECO:0000256" key="1">
    <source>
        <dbReference type="SAM" id="MobiDB-lite"/>
    </source>
</evidence>
<reference evidence="2 3" key="1">
    <citation type="journal article" date="2023" name="Sci. Data">
        <title>Genome assembly of the Korean intertidal mud-creeper Batillaria attramentaria.</title>
        <authorList>
            <person name="Patra A.K."/>
            <person name="Ho P.T."/>
            <person name="Jun S."/>
            <person name="Lee S.J."/>
            <person name="Kim Y."/>
            <person name="Won Y.J."/>
        </authorList>
    </citation>
    <scope>NUCLEOTIDE SEQUENCE [LARGE SCALE GENOMIC DNA]</scope>
    <source>
        <strain evidence="2">Wonlab-2016</strain>
    </source>
</reference>
<evidence type="ECO:0000313" key="2">
    <source>
        <dbReference type="EMBL" id="KAK7477109.1"/>
    </source>
</evidence>
<dbReference type="AlphaFoldDB" id="A0ABD0JQ43"/>
<gene>
    <name evidence="2" type="ORF">BaRGS_00031595</name>
</gene>
<comment type="caution">
    <text evidence="2">The sequence shown here is derived from an EMBL/GenBank/DDBJ whole genome shotgun (WGS) entry which is preliminary data.</text>
</comment>
<keyword evidence="3" id="KW-1185">Reference proteome</keyword>
<accession>A0ABD0JQ43</accession>
<protein>
    <submittedName>
        <fullName evidence="2">Uncharacterized protein</fullName>
    </submittedName>
</protein>
<sequence>MRCPSVGGITSDVDKQQTLRATSKRARQDRAKFAWREHNLQLSVEHIMSGCNSGGSERAHLSQIPSWVIVWNPAMLPDRPVRHGRRKGVSGYLGGSGLAHGPAGRAACDGGACWDGKTQPGLQVTGPAHSVSGRPVSQHTGLRRLIER</sequence>
<feature type="region of interest" description="Disordered" evidence="1">
    <location>
        <begin position="126"/>
        <end position="148"/>
    </location>
</feature>
<dbReference type="EMBL" id="JACVVK020000357">
    <property type="protein sequence ID" value="KAK7477109.1"/>
    <property type="molecule type" value="Genomic_DNA"/>
</dbReference>
<proteinExistence type="predicted"/>
<evidence type="ECO:0000313" key="3">
    <source>
        <dbReference type="Proteomes" id="UP001519460"/>
    </source>
</evidence>
<organism evidence="2 3">
    <name type="scientific">Batillaria attramentaria</name>
    <dbReference type="NCBI Taxonomy" id="370345"/>
    <lineage>
        <taxon>Eukaryota</taxon>
        <taxon>Metazoa</taxon>
        <taxon>Spiralia</taxon>
        <taxon>Lophotrochozoa</taxon>
        <taxon>Mollusca</taxon>
        <taxon>Gastropoda</taxon>
        <taxon>Caenogastropoda</taxon>
        <taxon>Sorbeoconcha</taxon>
        <taxon>Cerithioidea</taxon>
        <taxon>Batillariidae</taxon>
        <taxon>Batillaria</taxon>
    </lineage>
</organism>
<dbReference type="Proteomes" id="UP001519460">
    <property type="component" value="Unassembled WGS sequence"/>
</dbReference>
<name>A0ABD0JQ43_9CAEN</name>